<sequence length="578" mass="63929">MSGPFSFSLATNCENQGTGVSNPTLSTIGQRNYYSMGATSPSSLQSSHTGINDVFSSSSVLPNGSIPHPNAGGLPNGFPYSVSCVGGASNIGTAMAVSLATLTSSTDQVPEGMMGIMYDQDFQEFVYASNASATIPSTLQMASTGATPTPDPSNTNNTTTPIQLTNNNQEYLLPELLVDDALHLMDVTGEGSNRFLPSVNLQLRSGEKREEMISDSAVSSLGPDRVQSLSEAEWIDTCSENSSNHGEQDTSSYAVDANDHSRHLVSEVQECPVPLQYSNNQHLLVAEKKYRLFGRRPLSYQSAAGQEDFVETGQLTQPVLESHYFNLPDQGNNYLPNTFAYQNLDSFPTVGNQNYCGNALSSGANNAVYVDSFHRSNYYHLPIDSNNSFQKNNPRNINENKQDEATSRDEKRAKALKLPITIEDIINLPIDEFNEKLSKYELTEAQLSLIRDIRRRGKNKVAAQNCRKRKLDQIIGLQKELEILQTDKIHLQSERERLLTDRNQLHEKYTQLYQVVLQNTQRHPAASLYTTQHSHVIIGSAIKSGAEVPRGIDRGQYSRENIFNINIQQSDENNIQDT</sequence>
<feature type="domain" description="BZIP" evidence="7">
    <location>
        <begin position="449"/>
        <end position="512"/>
    </location>
</feature>
<reference evidence="9" key="1">
    <citation type="submission" date="2025-08" db="UniProtKB">
        <authorList>
            <consortium name="RefSeq"/>
        </authorList>
    </citation>
    <scope>IDENTIFICATION</scope>
    <source>
        <tissue evidence="9">Muscle</tissue>
    </source>
</reference>
<dbReference type="PANTHER" id="PTHR24411">
    <property type="entry name" value="NUCLEAR FACTOR ERYTHROID 2-RELATED FACTOR"/>
    <property type="match status" value="1"/>
</dbReference>
<evidence type="ECO:0000256" key="6">
    <source>
        <dbReference type="SAM" id="MobiDB-lite"/>
    </source>
</evidence>
<organism evidence="8 9">
    <name type="scientific">Limulus polyphemus</name>
    <name type="common">Atlantic horseshoe crab</name>
    <dbReference type="NCBI Taxonomy" id="6850"/>
    <lineage>
        <taxon>Eukaryota</taxon>
        <taxon>Metazoa</taxon>
        <taxon>Ecdysozoa</taxon>
        <taxon>Arthropoda</taxon>
        <taxon>Chelicerata</taxon>
        <taxon>Merostomata</taxon>
        <taxon>Xiphosura</taxon>
        <taxon>Limulidae</taxon>
        <taxon>Limulus</taxon>
    </lineage>
</organism>
<name>A0ABM1SXP7_LIMPO</name>
<dbReference type="SUPFAM" id="SSF57959">
    <property type="entry name" value="Leucine zipper domain"/>
    <property type="match status" value="1"/>
</dbReference>
<dbReference type="InterPro" id="IPR008917">
    <property type="entry name" value="TF_DNA-bd_sf"/>
</dbReference>
<dbReference type="Pfam" id="PF03131">
    <property type="entry name" value="bZIP_Maf"/>
    <property type="match status" value="1"/>
</dbReference>
<dbReference type="PANTHER" id="PTHR24411:SF55">
    <property type="entry name" value="SEGMENTATION PROTEIN CAP'N'COLLAR"/>
    <property type="match status" value="1"/>
</dbReference>
<protein>
    <submittedName>
        <fullName evidence="9">Nuclear factor erythroid 2-related factor 1-like</fullName>
    </submittedName>
</protein>
<keyword evidence="2" id="KW-0238">DNA-binding</keyword>
<feature type="compositionally biased region" description="Polar residues" evidence="6">
    <location>
        <begin position="384"/>
        <end position="397"/>
    </location>
</feature>
<evidence type="ECO:0000259" key="7">
    <source>
        <dbReference type="PROSITE" id="PS50217"/>
    </source>
</evidence>
<gene>
    <name evidence="9" type="primary">LOC111087132</name>
</gene>
<dbReference type="InterPro" id="IPR047167">
    <property type="entry name" value="NFE2-like"/>
</dbReference>
<dbReference type="SMART" id="SM00338">
    <property type="entry name" value="BRLZ"/>
    <property type="match status" value="1"/>
</dbReference>
<evidence type="ECO:0000313" key="9">
    <source>
        <dbReference type="RefSeq" id="XP_022248403.1"/>
    </source>
</evidence>
<dbReference type="InterPro" id="IPR046347">
    <property type="entry name" value="bZIP_sf"/>
</dbReference>
<proteinExistence type="predicted"/>
<keyword evidence="8" id="KW-1185">Reference proteome</keyword>
<dbReference type="SUPFAM" id="SSF47454">
    <property type="entry name" value="A DNA-binding domain in eukaryotic transcription factors"/>
    <property type="match status" value="1"/>
</dbReference>
<evidence type="ECO:0000313" key="8">
    <source>
        <dbReference type="Proteomes" id="UP000694941"/>
    </source>
</evidence>
<keyword evidence="1" id="KW-0805">Transcription regulation</keyword>
<evidence type="ECO:0000256" key="4">
    <source>
        <dbReference type="ARBA" id="ARBA00023163"/>
    </source>
</evidence>
<dbReference type="Proteomes" id="UP000694941">
    <property type="component" value="Unplaced"/>
</dbReference>
<keyword evidence="4" id="KW-0804">Transcription</keyword>
<dbReference type="InterPro" id="IPR004826">
    <property type="entry name" value="bZIP_Maf"/>
</dbReference>
<evidence type="ECO:0000256" key="3">
    <source>
        <dbReference type="ARBA" id="ARBA00023159"/>
    </source>
</evidence>
<feature type="region of interest" description="Disordered" evidence="6">
    <location>
        <begin position="384"/>
        <end position="410"/>
    </location>
</feature>
<keyword evidence="3" id="KW-0010">Activator</keyword>
<feature type="compositionally biased region" description="Basic and acidic residues" evidence="6">
    <location>
        <begin position="398"/>
        <end position="410"/>
    </location>
</feature>
<evidence type="ECO:0000256" key="2">
    <source>
        <dbReference type="ARBA" id="ARBA00023125"/>
    </source>
</evidence>
<dbReference type="GeneID" id="111087132"/>
<keyword evidence="5" id="KW-0539">Nucleus</keyword>
<evidence type="ECO:0000256" key="5">
    <source>
        <dbReference type="ARBA" id="ARBA00023242"/>
    </source>
</evidence>
<dbReference type="Gene3D" id="1.10.880.10">
    <property type="entry name" value="Transcription factor, Skn-1-like, DNA-binding domain"/>
    <property type="match status" value="1"/>
</dbReference>
<evidence type="ECO:0000256" key="1">
    <source>
        <dbReference type="ARBA" id="ARBA00023015"/>
    </source>
</evidence>
<accession>A0ABM1SXP7</accession>
<dbReference type="RefSeq" id="XP_022248403.1">
    <property type="nucleotide sequence ID" value="XM_022392695.1"/>
</dbReference>
<dbReference type="PROSITE" id="PS50217">
    <property type="entry name" value="BZIP"/>
    <property type="match status" value="1"/>
</dbReference>
<dbReference type="CDD" id="cd14698">
    <property type="entry name" value="bZIP_CNC"/>
    <property type="match status" value="1"/>
</dbReference>
<dbReference type="InterPro" id="IPR004827">
    <property type="entry name" value="bZIP"/>
</dbReference>
<dbReference type="PROSITE" id="PS00036">
    <property type="entry name" value="BZIP_BASIC"/>
    <property type="match status" value="1"/>
</dbReference>